<comment type="caution">
    <text evidence="1">The sequence shown here is derived from an EMBL/GenBank/DDBJ whole genome shotgun (WGS) entry which is preliminary data.</text>
</comment>
<keyword evidence="2" id="KW-1185">Reference proteome</keyword>
<sequence>MAAPAEVVAPPLQYVPMTKGAQNSLIAISFLWVIFATVVFARLWGRFRGVGIGGDDILAVVACLLSCSTIGLSVAVFTTGVGYDFDPSSEVYPELVNNLQYILKVTFAFTLVYLWALATLKLSQLWFYYRAFALQLSKWIYVVAGIVVIWALVFTFIFIFLCNPISQQWTVMRIGHCMDQILVLKCIIMTNVVTDLFIVILPIWTVWQLQMRKTEKVAVIACFALGLACCVIGIVRFWQIFVIDLTGNLTGTSLTTFMLCTVELMLAGLCINIPMLRPFYLRWRAKYKSSSLGNSNSQSGFKGSGNQLKVPPKPGQYTAWIELNEQDGHETVSNDGGSERKLTREQPESAIKVHTNWKVTRE</sequence>
<evidence type="ECO:0000313" key="1">
    <source>
        <dbReference type="EMBL" id="KAL0931545.1"/>
    </source>
</evidence>
<evidence type="ECO:0000313" key="2">
    <source>
        <dbReference type="Proteomes" id="UP000805649"/>
    </source>
</evidence>
<protein>
    <submittedName>
        <fullName evidence="1">Integral membrane protein</fullName>
    </submittedName>
</protein>
<accession>A0ACC3YI45</accession>
<name>A0ACC3YI45_COLTU</name>
<proteinExistence type="predicted"/>
<organism evidence="1 2">
    <name type="scientific">Colletotrichum truncatum</name>
    <name type="common">Anthracnose fungus</name>
    <name type="synonym">Colletotrichum capsici</name>
    <dbReference type="NCBI Taxonomy" id="5467"/>
    <lineage>
        <taxon>Eukaryota</taxon>
        <taxon>Fungi</taxon>
        <taxon>Dikarya</taxon>
        <taxon>Ascomycota</taxon>
        <taxon>Pezizomycotina</taxon>
        <taxon>Sordariomycetes</taxon>
        <taxon>Hypocreomycetidae</taxon>
        <taxon>Glomerellales</taxon>
        <taxon>Glomerellaceae</taxon>
        <taxon>Colletotrichum</taxon>
        <taxon>Colletotrichum truncatum species complex</taxon>
    </lineage>
</organism>
<reference evidence="1 2" key="1">
    <citation type="journal article" date="2020" name="Phytopathology">
        <title>Genome Sequence Resources of Colletotrichum truncatum, C. plurivorum, C. musicola, and C. sojae: Four Species Pathogenic to Soybean (Glycine max).</title>
        <authorList>
            <person name="Rogerio F."/>
            <person name="Boufleur T.R."/>
            <person name="Ciampi-Guillardi M."/>
            <person name="Sukno S.A."/>
            <person name="Thon M.R."/>
            <person name="Massola Junior N.S."/>
            <person name="Baroncelli R."/>
        </authorList>
    </citation>
    <scope>NUCLEOTIDE SEQUENCE [LARGE SCALE GENOMIC DNA]</scope>
    <source>
        <strain evidence="1 2">CMES1059</strain>
    </source>
</reference>
<gene>
    <name evidence="1" type="ORF">CTRU02_214280</name>
</gene>
<dbReference type="EMBL" id="VUJX02000010">
    <property type="protein sequence ID" value="KAL0931545.1"/>
    <property type="molecule type" value="Genomic_DNA"/>
</dbReference>
<dbReference type="Proteomes" id="UP000805649">
    <property type="component" value="Unassembled WGS sequence"/>
</dbReference>